<organism evidence="2 3">
    <name type="scientific">Halobacillus andaensis</name>
    <dbReference type="NCBI Taxonomy" id="1176239"/>
    <lineage>
        <taxon>Bacteria</taxon>
        <taxon>Bacillati</taxon>
        <taxon>Bacillota</taxon>
        <taxon>Bacilli</taxon>
        <taxon>Bacillales</taxon>
        <taxon>Bacillaceae</taxon>
        <taxon>Halobacillus</taxon>
    </lineage>
</organism>
<evidence type="ECO:0000313" key="3">
    <source>
        <dbReference type="Proteomes" id="UP000660110"/>
    </source>
</evidence>
<evidence type="ECO:0000313" key="2">
    <source>
        <dbReference type="EMBL" id="GGF30255.1"/>
    </source>
</evidence>
<protein>
    <submittedName>
        <fullName evidence="2">Uncharacterized protein</fullName>
    </submittedName>
</protein>
<reference evidence="2" key="2">
    <citation type="submission" date="2020-09" db="EMBL/GenBank/DDBJ databases">
        <authorList>
            <person name="Sun Q."/>
            <person name="Zhou Y."/>
        </authorList>
    </citation>
    <scope>NUCLEOTIDE SEQUENCE</scope>
    <source>
        <strain evidence="2">CGMCC 1.12153</strain>
    </source>
</reference>
<reference evidence="2" key="1">
    <citation type="journal article" date="2014" name="Int. J. Syst. Evol. Microbiol.">
        <title>Complete genome sequence of Corynebacterium casei LMG S-19264T (=DSM 44701T), isolated from a smear-ripened cheese.</title>
        <authorList>
            <consortium name="US DOE Joint Genome Institute (JGI-PGF)"/>
            <person name="Walter F."/>
            <person name="Albersmeier A."/>
            <person name="Kalinowski J."/>
            <person name="Ruckert C."/>
        </authorList>
    </citation>
    <scope>NUCLEOTIDE SEQUENCE</scope>
    <source>
        <strain evidence="2">CGMCC 1.12153</strain>
    </source>
</reference>
<feature type="region of interest" description="Disordered" evidence="1">
    <location>
        <begin position="24"/>
        <end position="45"/>
    </location>
</feature>
<accession>A0A917B9S8</accession>
<dbReference type="AlphaFoldDB" id="A0A917B9S8"/>
<feature type="compositionally biased region" description="Acidic residues" evidence="1">
    <location>
        <begin position="25"/>
        <end position="34"/>
    </location>
</feature>
<keyword evidence="3" id="KW-1185">Reference proteome</keyword>
<dbReference type="EMBL" id="BMEL01000004">
    <property type="protein sequence ID" value="GGF30255.1"/>
    <property type="molecule type" value="Genomic_DNA"/>
</dbReference>
<sequence>MNEEEGATGRGEEIEVGAELVEQLQENEEMEEPITQEKTSFNKKI</sequence>
<gene>
    <name evidence="2" type="ORF">GCM10010954_31730</name>
</gene>
<dbReference type="Proteomes" id="UP000660110">
    <property type="component" value="Unassembled WGS sequence"/>
</dbReference>
<evidence type="ECO:0000256" key="1">
    <source>
        <dbReference type="SAM" id="MobiDB-lite"/>
    </source>
</evidence>
<proteinExistence type="predicted"/>
<name>A0A917B9S8_HALAA</name>
<comment type="caution">
    <text evidence="2">The sequence shown here is derived from an EMBL/GenBank/DDBJ whole genome shotgun (WGS) entry which is preliminary data.</text>
</comment>
<dbReference type="RefSeq" id="WP_188378489.1">
    <property type="nucleotide sequence ID" value="NZ_BMEL01000004.1"/>
</dbReference>